<accession>A0A834V5K0</accession>
<organism evidence="1 2">
    <name type="scientific">Marmota monax</name>
    <name type="common">Woodchuck</name>
    <dbReference type="NCBI Taxonomy" id="9995"/>
    <lineage>
        <taxon>Eukaryota</taxon>
        <taxon>Metazoa</taxon>
        <taxon>Chordata</taxon>
        <taxon>Craniata</taxon>
        <taxon>Vertebrata</taxon>
        <taxon>Euteleostomi</taxon>
        <taxon>Mammalia</taxon>
        <taxon>Eutheria</taxon>
        <taxon>Euarchontoglires</taxon>
        <taxon>Glires</taxon>
        <taxon>Rodentia</taxon>
        <taxon>Sciuromorpha</taxon>
        <taxon>Sciuridae</taxon>
        <taxon>Xerinae</taxon>
        <taxon>Marmotini</taxon>
        <taxon>Marmota</taxon>
    </lineage>
</organism>
<proteinExistence type="predicted"/>
<reference evidence="1" key="1">
    <citation type="submission" date="2020-08" db="EMBL/GenBank/DDBJ databases">
        <authorList>
            <person name="Shumante A."/>
            <person name="Zimin A.V."/>
            <person name="Puiu D."/>
            <person name="Salzberg S.L."/>
        </authorList>
    </citation>
    <scope>NUCLEOTIDE SEQUENCE</scope>
    <source>
        <strain evidence="1">WC2-LM</strain>
        <tissue evidence="1">Liver</tissue>
    </source>
</reference>
<dbReference type="EMBL" id="WJEC01000531">
    <property type="protein sequence ID" value="KAF7482670.1"/>
    <property type="molecule type" value="Genomic_DNA"/>
</dbReference>
<dbReference type="Proteomes" id="UP000662637">
    <property type="component" value="Unassembled WGS sequence"/>
</dbReference>
<sequence>MDPLASIQLSALGPKAKFPNSKMMSSGFQEAMSLEAPVSLRGTPPGCPKYLCKPQDGTDAGRPSVWRPWIGSFFTTLLENSGQSGTGSSTIFVVLKTSPGNECHL</sequence>
<gene>
    <name evidence="1" type="ORF">GHT09_005999</name>
</gene>
<dbReference type="AlphaFoldDB" id="A0A834V5K0"/>
<comment type="caution">
    <text evidence="1">The sequence shown here is derived from an EMBL/GenBank/DDBJ whole genome shotgun (WGS) entry which is preliminary data.</text>
</comment>
<name>A0A834V5K0_MARMO</name>
<evidence type="ECO:0000313" key="1">
    <source>
        <dbReference type="EMBL" id="KAF7482670.1"/>
    </source>
</evidence>
<protein>
    <submittedName>
        <fullName evidence="1">Uncharacterized protein</fullName>
    </submittedName>
</protein>
<evidence type="ECO:0000313" key="2">
    <source>
        <dbReference type="Proteomes" id="UP000662637"/>
    </source>
</evidence>